<comment type="caution">
    <text evidence="1">The sequence shown here is derived from an EMBL/GenBank/DDBJ whole genome shotgun (WGS) entry which is preliminary data.</text>
</comment>
<keyword evidence="2" id="KW-1185">Reference proteome</keyword>
<dbReference type="EMBL" id="CAJHJT010000023">
    <property type="protein sequence ID" value="CAD7001050.1"/>
    <property type="molecule type" value="Genomic_DNA"/>
</dbReference>
<protein>
    <submittedName>
        <fullName evidence="1">(Mediterranean fruit fly) hypothetical protein</fullName>
    </submittedName>
</protein>
<dbReference type="Proteomes" id="UP000606786">
    <property type="component" value="Unassembled WGS sequence"/>
</dbReference>
<evidence type="ECO:0000313" key="2">
    <source>
        <dbReference type="Proteomes" id="UP000606786"/>
    </source>
</evidence>
<name>A0A811UQ82_CERCA</name>
<dbReference type="AlphaFoldDB" id="A0A811UQ82"/>
<evidence type="ECO:0000313" key="1">
    <source>
        <dbReference type="EMBL" id="CAD7001050.1"/>
    </source>
</evidence>
<organism evidence="1 2">
    <name type="scientific">Ceratitis capitata</name>
    <name type="common">Mediterranean fruit fly</name>
    <name type="synonym">Tephritis capitata</name>
    <dbReference type="NCBI Taxonomy" id="7213"/>
    <lineage>
        <taxon>Eukaryota</taxon>
        <taxon>Metazoa</taxon>
        <taxon>Ecdysozoa</taxon>
        <taxon>Arthropoda</taxon>
        <taxon>Hexapoda</taxon>
        <taxon>Insecta</taxon>
        <taxon>Pterygota</taxon>
        <taxon>Neoptera</taxon>
        <taxon>Endopterygota</taxon>
        <taxon>Diptera</taxon>
        <taxon>Brachycera</taxon>
        <taxon>Muscomorpha</taxon>
        <taxon>Tephritoidea</taxon>
        <taxon>Tephritidae</taxon>
        <taxon>Ceratitis</taxon>
        <taxon>Ceratitis</taxon>
    </lineage>
</organism>
<gene>
    <name evidence="1" type="ORF">CCAP1982_LOCUS9522</name>
</gene>
<proteinExistence type="predicted"/>
<accession>A0A811UQ82</accession>
<feature type="non-terminal residue" evidence="1">
    <location>
        <position position="1"/>
    </location>
</feature>
<reference evidence="1" key="1">
    <citation type="submission" date="2020-11" db="EMBL/GenBank/DDBJ databases">
        <authorList>
            <person name="Whitehead M."/>
        </authorList>
    </citation>
    <scope>NUCLEOTIDE SEQUENCE</scope>
    <source>
        <strain evidence="1">EGII</strain>
    </source>
</reference>
<sequence>GHSSCHNSNIVAQNTVPVQIISSTCLVMTQTTLVQAAAATHPQAVVTKVPGVIHHQQPQQQLTNSITLDSRKLHLPNQSHTTGALITLLSKLNIKKLRKLCNP</sequence>